<reference evidence="3" key="1">
    <citation type="journal article" date="2013" name="Genetics">
        <title>The draft genome and transcriptome of Panagrellus redivivus are shaped by the harsh demands of a free-living lifestyle.</title>
        <authorList>
            <person name="Srinivasan J."/>
            <person name="Dillman A.R."/>
            <person name="Macchietto M.G."/>
            <person name="Heikkinen L."/>
            <person name="Lakso M."/>
            <person name="Fracchia K.M."/>
            <person name="Antoshechkin I."/>
            <person name="Mortazavi A."/>
            <person name="Wong G."/>
            <person name="Sternberg P.W."/>
        </authorList>
    </citation>
    <scope>NUCLEOTIDE SEQUENCE [LARGE SCALE GENOMIC DNA]</scope>
    <source>
        <strain evidence="3">MT8872</strain>
    </source>
</reference>
<accession>A0A7E4UWR1</accession>
<evidence type="ECO:0000313" key="3">
    <source>
        <dbReference type="Proteomes" id="UP000492821"/>
    </source>
</evidence>
<evidence type="ECO:0000313" key="4">
    <source>
        <dbReference type="WBParaSite" id="Pan_g13731.t1"/>
    </source>
</evidence>
<dbReference type="Gene3D" id="1.20.1270.60">
    <property type="entry name" value="Arfaptin homology (AH) domain/BAR domain"/>
    <property type="match status" value="1"/>
</dbReference>
<keyword evidence="1" id="KW-0175">Coiled coil</keyword>
<feature type="region of interest" description="Disordered" evidence="2">
    <location>
        <begin position="270"/>
        <end position="392"/>
    </location>
</feature>
<dbReference type="Pfam" id="PF13805">
    <property type="entry name" value="Pil1"/>
    <property type="match status" value="1"/>
</dbReference>
<feature type="compositionally biased region" description="Low complexity" evidence="2">
    <location>
        <begin position="337"/>
        <end position="379"/>
    </location>
</feature>
<organism evidence="3 4">
    <name type="scientific">Panagrellus redivivus</name>
    <name type="common">Microworm</name>
    <dbReference type="NCBI Taxonomy" id="6233"/>
    <lineage>
        <taxon>Eukaryota</taxon>
        <taxon>Metazoa</taxon>
        <taxon>Ecdysozoa</taxon>
        <taxon>Nematoda</taxon>
        <taxon>Chromadorea</taxon>
        <taxon>Rhabditida</taxon>
        <taxon>Tylenchina</taxon>
        <taxon>Panagrolaimomorpha</taxon>
        <taxon>Panagrolaimoidea</taxon>
        <taxon>Panagrolaimidae</taxon>
        <taxon>Panagrellus</taxon>
    </lineage>
</organism>
<feature type="coiled-coil region" evidence="1">
    <location>
        <begin position="168"/>
        <end position="195"/>
    </location>
</feature>
<proteinExistence type="predicted"/>
<keyword evidence="3" id="KW-1185">Reference proteome</keyword>
<evidence type="ECO:0000256" key="1">
    <source>
        <dbReference type="SAM" id="Coils"/>
    </source>
</evidence>
<dbReference type="InterPro" id="IPR028245">
    <property type="entry name" value="PIL1/LSP1"/>
</dbReference>
<evidence type="ECO:0000256" key="2">
    <source>
        <dbReference type="SAM" id="MobiDB-lite"/>
    </source>
</evidence>
<protein>
    <submittedName>
        <fullName evidence="4">BAR domain-containing protein</fullName>
    </submittedName>
</protein>
<dbReference type="InterPro" id="IPR027267">
    <property type="entry name" value="AH/BAR_dom_sf"/>
</dbReference>
<dbReference type="Proteomes" id="UP000492821">
    <property type="component" value="Unassembled WGS sequence"/>
</dbReference>
<name>A0A7E4UWR1_PANRE</name>
<reference evidence="4" key="2">
    <citation type="submission" date="2020-10" db="UniProtKB">
        <authorList>
            <consortium name="WormBaseParasite"/>
        </authorList>
    </citation>
    <scope>IDENTIFICATION</scope>
</reference>
<sequence length="392" mass="44324">MNRRSAGHERTLLVDHPNITQRRRTTSSSKLAQLFSRESETDKISNLLDGINNMSVTSRMTTKAAETQRKGAEQLAKWAHSSRNTAIDDVMQKTNTLFEMFADQQTQFARNYDHFLHQLKKIAETERQVRECEFQTRELREKEKKLRKSLDSKNSRIFGRPKGTYKEISKLEEALEKTKFDREMAERRLAQTRSEAEVVKMFRFRHGMMGIADSYRNYAKNCQDIFTCHREICEMVPAVCTQDVNHMMYDGMPITRDRVENLRRSMGNEFAGSFETPVSSGSRRRSDPSRSRHHNQFRDVMGTPPPPYSATAPNLSDEENLITPIRPRRVAVPPPTTTTVSPMTRLAASPSTPGSSGFGSGPSSAESTPSSSSSAAVGGRLYPSLSFSSPEP</sequence>
<dbReference type="AlphaFoldDB" id="A0A7E4UWR1"/>
<dbReference type="WBParaSite" id="Pan_g13731.t1">
    <property type="protein sequence ID" value="Pan_g13731.t1"/>
    <property type="gene ID" value="Pan_g13731"/>
</dbReference>